<dbReference type="InterPro" id="IPR032466">
    <property type="entry name" value="Metal_Hydrolase"/>
</dbReference>
<evidence type="ECO:0000313" key="2">
    <source>
        <dbReference type="EMBL" id="KNY28855.1"/>
    </source>
</evidence>
<dbReference type="AlphaFoldDB" id="A0A0L6JT42"/>
<name>A0A0L6JT42_9FIRM</name>
<dbReference type="EMBL" id="LGTC01000001">
    <property type="protein sequence ID" value="KNY28855.1"/>
    <property type="molecule type" value="Genomic_DNA"/>
</dbReference>
<dbReference type="PANTHER" id="PTHR43383">
    <property type="entry name" value="NODULIN 6"/>
    <property type="match status" value="1"/>
</dbReference>
<accession>A0A0L6JT42</accession>
<evidence type="ECO:0000259" key="1">
    <source>
        <dbReference type="Pfam" id="PF04909"/>
    </source>
</evidence>
<reference evidence="3" key="1">
    <citation type="submission" date="2015-07" db="EMBL/GenBank/DDBJ databases">
        <title>Near-Complete Genome Sequence of the Cellulolytic Bacterium Bacteroides (Pseudobacteroides) cellulosolvens ATCC 35603.</title>
        <authorList>
            <person name="Dassa B."/>
            <person name="Utturkar S.M."/>
            <person name="Klingeman D.M."/>
            <person name="Hurt R.A."/>
            <person name="Keller M."/>
            <person name="Xu J."/>
            <person name="Reddy Y.H.K."/>
            <person name="Borovok I."/>
            <person name="Grinberg I.R."/>
            <person name="Lamed R."/>
            <person name="Zhivin O."/>
            <person name="Bayer E.A."/>
            <person name="Brown S.D."/>
        </authorList>
    </citation>
    <scope>NUCLEOTIDE SEQUENCE [LARGE SCALE GENOMIC DNA]</scope>
    <source>
        <strain evidence="3">DSM 2933</strain>
    </source>
</reference>
<dbReference type="Proteomes" id="UP000036923">
    <property type="component" value="Unassembled WGS sequence"/>
</dbReference>
<evidence type="ECO:0000313" key="3">
    <source>
        <dbReference type="Proteomes" id="UP000036923"/>
    </source>
</evidence>
<keyword evidence="2" id="KW-0378">Hydrolase</keyword>
<proteinExistence type="predicted"/>
<dbReference type="PANTHER" id="PTHR43383:SF2">
    <property type="entry name" value="AMIDOHYDROLASE 2 FAMILY PROTEIN"/>
    <property type="match status" value="1"/>
</dbReference>
<protein>
    <submittedName>
        <fullName evidence="2">Amidohydrolase 2</fullName>
    </submittedName>
</protein>
<comment type="caution">
    <text evidence="2">The sequence shown here is derived from an EMBL/GenBank/DDBJ whole genome shotgun (WGS) entry which is preliminary data.</text>
</comment>
<dbReference type="SUPFAM" id="SSF51556">
    <property type="entry name" value="Metallo-dependent hydrolases"/>
    <property type="match status" value="1"/>
</dbReference>
<dbReference type="Gene3D" id="3.20.20.140">
    <property type="entry name" value="Metal-dependent hydrolases"/>
    <property type="match status" value="1"/>
</dbReference>
<dbReference type="RefSeq" id="WP_036937645.1">
    <property type="nucleotide sequence ID" value="NZ_JQKC01000005.1"/>
</dbReference>
<dbReference type="STRING" id="398512.Bccel_4129"/>
<gene>
    <name evidence="2" type="ORF">Bccel_4129</name>
</gene>
<dbReference type="eggNOG" id="COG2159">
    <property type="taxonomic scope" value="Bacteria"/>
</dbReference>
<dbReference type="OrthoDB" id="8244441at2"/>
<dbReference type="InterPro" id="IPR006680">
    <property type="entry name" value="Amidohydro-rel"/>
</dbReference>
<organism evidence="2 3">
    <name type="scientific">Pseudobacteroides cellulosolvens ATCC 35603 = DSM 2933</name>
    <dbReference type="NCBI Taxonomy" id="398512"/>
    <lineage>
        <taxon>Bacteria</taxon>
        <taxon>Bacillati</taxon>
        <taxon>Bacillota</taxon>
        <taxon>Clostridia</taxon>
        <taxon>Eubacteriales</taxon>
        <taxon>Oscillospiraceae</taxon>
        <taxon>Pseudobacteroides</taxon>
    </lineage>
</organism>
<sequence>MNKTYERILEDIKAIRIYSTHCHHREDSFYSHMSLDKILSNSYVTFTQPLAARNHDERALFLERNRYNTYLLWLEKAIRELYDIPERITANNWDEISQKITSAYENNSERHLDILRNHCRYNRVVQDAFWKPGSDLGHPDLFAPAYRINMFTYALDENPHDHDNVCLYEQCSRKSPPGDLEEFIVWMEEQITKKVNSGCSALKSALAYGRDLHYQPQDRDHIAKLYRMDKRLLTGKDRHDFSDYVIDAACKIAAKLDIPFQHHTGLGAIDRTNAMQLRELIERNPDTKFVLFHGSYPWLEDVYALVHKYPNTYADLCWLPIISTSASQRMILELLEVGQTHRIHWGCDTWTSEESYGAVLAIEHALANVLSAQVDQGFYTHEDAVFIARRILRDNTKELYRI</sequence>
<dbReference type="GO" id="GO:0016787">
    <property type="term" value="F:hydrolase activity"/>
    <property type="evidence" value="ECO:0007669"/>
    <property type="project" value="UniProtKB-KW"/>
</dbReference>
<feature type="domain" description="Amidohydrolase-related" evidence="1">
    <location>
        <begin position="243"/>
        <end position="402"/>
    </location>
</feature>
<keyword evidence="3" id="KW-1185">Reference proteome</keyword>
<dbReference type="Pfam" id="PF04909">
    <property type="entry name" value="Amidohydro_2"/>
    <property type="match status" value="1"/>
</dbReference>